<comment type="caution">
    <text evidence="1">The sequence shown here is derived from an EMBL/GenBank/DDBJ whole genome shotgun (WGS) entry which is preliminary data.</text>
</comment>
<keyword evidence="2" id="KW-1185">Reference proteome</keyword>
<protein>
    <submittedName>
        <fullName evidence="1">Uncharacterized protein</fullName>
    </submittedName>
</protein>
<sequence>MEKVKVCYISSFDKVINGKYIQERIAYKLDNHHVVEFVDGYIAINQITGNTDDGVVIDISKQTTLPILITIENTQEFTINHPTVSNFLSYLVEHKEIIHK</sequence>
<dbReference type="AlphaFoldDB" id="A0A916W2W4"/>
<name>A0A916W2W4_9BACI</name>
<proteinExistence type="predicted"/>
<accession>A0A916W2W4</accession>
<organism evidence="1 2">
    <name type="scientific">Ornithinibacillus halotolerans</name>
    <dbReference type="NCBI Taxonomy" id="1274357"/>
    <lineage>
        <taxon>Bacteria</taxon>
        <taxon>Bacillati</taxon>
        <taxon>Bacillota</taxon>
        <taxon>Bacilli</taxon>
        <taxon>Bacillales</taxon>
        <taxon>Bacillaceae</taxon>
        <taxon>Ornithinibacillus</taxon>
    </lineage>
</organism>
<reference evidence="1" key="2">
    <citation type="submission" date="2020-09" db="EMBL/GenBank/DDBJ databases">
        <authorList>
            <person name="Sun Q."/>
            <person name="Zhou Y."/>
        </authorList>
    </citation>
    <scope>NUCLEOTIDE SEQUENCE</scope>
    <source>
        <strain evidence="1">CGMCC 1.12408</strain>
    </source>
</reference>
<dbReference type="EMBL" id="BMEY01000001">
    <property type="protein sequence ID" value="GGA61917.1"/>
    <property type="molecule type" value="Genomic_DNA"/>
</dbReference>
<evidence type="ECO:0000313" key="2">
    <source>
        <dbReference type="Proteomes" id="UP000613512"/>
    </source>
</evidence>
<reference evidence="1" key="1">
    <citation type="journal article" date="2014" name="Int. J. Syst. Evol. Microbiol.">
        <title>Complete genome sequence of Corynebacterium casei LMG S-19264T (=DSM 44701T), isolated from a smear-ripened cheese.</title>
        <authorList>
            <consortium name="US DOE Joint Genome Institute (JGI-PGF)"/>
            <person name="Walter F."/>
            <person name="Albersmeier A."/>
            <person name="Kalinowski J."/>
            <person name="Ruckert C."/>
        </authorList>
    </citation>
    <scope>NUCLEOTIDE SEQUENCE</scope>
    <source>
        <strain evidence="1">CGMCC 1.12408</strain>
    </source>
</reference>
<evidence type="ECO:0000313" key="1">
    <source>
        <dbReference type="EMBL" id="GGA61917.1"/>
    </source>
</evidence>
<dbReference type="RefSeq" id="WP_188382845.1">
    <property type="nucleotide sequence ID" value="NZ_BMEY01000001.1"/>
</dbReference>
<dbReference type="Proteomes" id="UP000613512">
    <property type="component" value="Unassembled WGS sequence"/>
</dbReference>
<gene>
    <name evidence="1" type="ORF">GCM10008025_02330</name>
</gene>